<dbReference type="EMBL" id="AP018227">
    <property type="protein sequence ID" value="BAY80662.1"/>
    <property type="molecule type" value="Genomic_DNA"/>
</dbReference>
<name>A0A1Z4LHD9_9CYAN</name>
<evidence type="ECO:0000313" key="2">
    <source>
        <dbReference type="Proteomes" id="UP000218418"/>
    </source>
</evidence>
<keyword evidence="2" id="KW-1185">Reference proteome</keyword>
<evidence type="ECO:0000313" key="1">
    <source>
        <dbReference type="EMBL" id="BAY80662.1"/>
    </source>
</evidence>
<protein>
    <submittedName>
        <fullName evidence="1">Uncharacterized protein</fullName>
    </submittedName>
</protein>
<sequence length="55" mass="6479">MGCDFFICREYSSFQLDRIHPSPRYRRGAGGEVYQSVLHSTENRYNKNESFVLCN</sequence>
<organism evidence="1 2">
    <name type="scientific">Calothrix parasitica NIES-267</name>
    <dbReference type="NCBI Taxonomy" id="1973488"/>
    <lineage>
        <taxon>Bacteria</taxon>
        <taxon>Bacillati</taxon>
        <taxon>Cyanobacteriota</taxon>
        <taxon>Cyanophyceae</taxon>
        <taxon>Nostocales</taxon>
        <taxon>Calotrichaceae</taxon>
        <taxon>Calothrix</taxon>
    </lineage>
</organism>
<accession>A0A1Z4LHD9</accession>
<dbReference type="AlphaFoldDB" id="A0A1Z4LHD9"/>
<reference evidence="1 2" key="1">
    <citation type="submission" date="2017-06" db="EMBL/GenBank/DDBJ databases">
        <title>Genome sequencing of cyanobaciteial culture collection at National Institute for Environmental Studies (NIES).</title>
        <authorList>
            <person name="Hirose Y."/>
            <person name="Shimura Y."/>
            <person name="Fujisawa T."/>
            <person name="Nakamura Y."/>
            <person name="Kawachi M."/>
        </authorList>
    </citation>
    <scope>NUCLEOTIDE SEQUENCE [LARGE SCALE GENOMIC DNA]</scope>
    <source>
        <strain evidence="1 2">NIES-267</strain>
    </source>
</reference>
<proteinExistence type="predicted"/>
<dbReference type="Proteomes" id="UP000218418">
    <property type="component" value="Chromosome"/>
</dbReference>
<gene>
    <name evidence="1" type="ORF">NIES267_01190</name>
</gene>